<protein>
    <recommendedName>
        <fullName evidence="2">Alcohol dehydrogenase-like C-terminal domain-containing protein</fullName>
    </recommendedName>
</protein>
<dbReference type="PANTHER" id="PTHR44154">
    <property type="entry name" value="QUINONE OXIDOREDUCTASE"/>
    <property type="match status" value="1"/>
</dbReference>
<evidence type="ECO:0000259" key="2">
    <source>
        <dbReference type="Pfam" id="PF00107"/>
    </source>
</evidence>
<dbReference type="SUPFAM" id="SSF51735">
    <property type="entry name" value="NAD(P)-binding Rossmann-fold domains"/>
    <property type="match status" value="1"/>
</dbReference>
<dbReference type="InterPro" id="IPR013149">
    <property type="entry name" value="ADH-like_C"/>
</dbReference>
<sequence>MMQTTWGSLVSGLDLKPGESLLVHGATSSIGLCALQLARTLGATRVAGTTRNGAREQMLLDCGANEVFVDSGEIADQVAQSHKGSFDKVLELNGATALRDSLRCAVTKGTVCMTGIQGGWWELDQFCPMSDLPNRVRLCAYGGGRGCGGCHEMPFEQIVKDVEEGRVKITVEQFKLDEIQEGPSYP</sequence>
<dbReference type="InterPro" id="IPR036291">
    <property type="entry name" value="NAD(P)-bd_dom_sf"/>
</dbReference>
<evidence type="ECO:0000313" key="4">
    <source>
        <dbReference type="Proteomes" id="UP001446871"/>
    </source>
</evidence>
<dbReference type="Gene3D" id="3.40.50.720">
    <property type="entry name" value="NAD(P)-binding Rossmann-like Domain"/>
    <property type="match status" value="1"/>
</dbReference>
<name>A0ABR1TK96_9PEZI</name>
<dbReference type="Pfam" id="PF00107">
    <property type="entry name" value="ADH_zinc_N"/>
    <property type="match status" value="1"/>
</dbReference>
<organism evidence="3 4">
    <name type="scientific">Apiospora saccharicola</name>
    <dbReference type="NCBI Taxonomy" id="335842"/>
    <lineage>
        <taxon>Eukaryota</taxon>
        <taxon>Fungi</taxon>
        <taxon>Dikarya</taxon>
        <taxon>Ascomycota</taxon>
        <taxon>Pezizomycotina</taxon>
        <taxon>Sordariomycetes</taxon>
        <taxon>Xylariomycetidae</taxon>
        <taxon>Amphisphaeriales</taxon>
        <taxon>Apiosporaceae</taxon>
        <taxon>Apiospora</taxon>
    </lineage>
</organism>
<evidence type="ECO:0000256" key="1">
    <source>
        <dbReference type="ARBA" id="ARBA00022857"/>
    </source>
</evidence>
<proteinExistence type="predicted"/>
<comment type="caution">
    <text evidence="3">The sequence shown here is derived from an EMBL/GenBank/DDBJ whole genome shotgun (WGS) entry which is preliminary data.</text>
</comment>
<keyword evidence="4" id="KW-1185">Reference proteome</keyword>
<dbReference type="EMBL" id="JAQQWM010000009">
    <property type="protein sequence ID" value="KAK8047069.1"/>
    <property type="molecule type" value="Genomic_DNA"/>
</dbReference>
<dbReference type="InterPro" id="IPR051603">
    <property type="entry name" value="Zinc-ADH_QOR/CCCR"/>
</dbReference>
<dbReference type="Gene3D" id="3.90.180.10">
    <property type="entry name" value="Medium-chain alcohol dehydrogenases, catalytic domain"/>
    <property type="match status" value="1"/>
</dbReference>
<evidence type="ECO:0000313" key="3">
    <source>
        <dbReference type="EMBL" id="KAK8047069.1"/>
    </source>
</evidence>
<feature type="domain" description="Alcohol dehydrogenase-like C-terminal" evidence="2">
    <location>
        <begin position="30"/>
        <end position="130"/>
    </location>
</feature>
<accession>A0ABR1TK96</accession>
<reference evidence="3 4" key="1">
    <citation type="submission" date="2023-01" db="EMBL/GenBank/DDBJ databases">
        <title>Analysis of 21 Apiospora genomes using comparative genomics revels a genus with tremendous synthesis potential of carbohydrate active enzymes and secondary metabolites.</title>
        <authorList>
            <person name="Sorensen T."/>
        </authorList>
    </citation>
    <scope>NUCLEOTIDE SEQUENCE [LARGE SCALE GENOMIC DNA]</scope>
    <source>
        <strain evidence="3 4">CBS 83171</strain>
    </source>
</reference>
<gene>
    <name evidence="3" type="ORF">PG996_015133</name>
</gene>
<dbReference type="Proteomes" id="UP001446871">
    <property type="component" value="Unassembled WGS sequence"/>
</dbReference>
<keyword evidence="1" id="KW-0521">NADP</keyword>
<dbReference type="PANTHER" id="PTHR44154:SF1">
    <property type="entry name" value="QUINONE OXIDOREDUCTASE"/>
    <property type="match status" value="1"/>
</dbReference>